<keyword evidence="3" id="KW-0540">Nuclease</keyword>
<gene>
    <name evidence="3" type="ORF">SIK69_00575</name>
</gene>
<dbReference type="Gene3D" id="1.10.287.1120">
    <property type="entry name" value="Bipartite methylase S protein"/>
    <property type="match status" value="1"/>
</dbReference>
<reference evidence="3 4" key="1">
    <citation type="submission" date="2023-11" db="EMBL/GenBank/DDBJ databases">
        <title>Scandinavium wanjuensis sp. nov., isolated from lettuce South Korea.</title>
        <authorList>
            <person name="Park J."/>
            <person name="Park S."/>
            <person name="Oh K.K."/>
            <person name="Cho G.S."/>
            <person name="Franz C.M.A.P."/>
        </authorList>
    </citation>
    <scope>NUCLEOTIDE SEQUENCE [LARGE SCALE GENOMIC DNA]</scope>
    <source>
        <strain evidence="3 4">V105_6</strain>
    </source>
</reference>
<sequence length="436" mass="50140">MMDNLVLMPKHEAYKSSGVEWLGDIPSSWNLKPGVVAFTENKRSNKGMKENIVLSLSYGNIVIKPEEKLVGLVPESFETYQLVEPGDIIIRCTDLQNDKVSLRTGLAKDKGIITSAYLNLSVKNGFNSRFLHYYLYSLDTTKVLYKFGSGLRQNLSFLDFKRLPVFDIPETTQIKIADFLDKKIAQIDEAVTIKEQEINLLKERKQIIIQKSVTQGLDPNVPMKDSGVDWIGTIPEHWETERSRWLFRERKEKARKSDEQLTASQKYGVISQQKFMELEGRRVTQVELNFDILKHVEENDFVISMRSFQGGIEYCAYTGCVSSAYVPLIPCELVHSPYYKHLLKSQRYIEALQCTSNLVRDGQALRYENFCMVDLLIVPFEEQVAIANFIDNQEKLFLRNITIMKDQIEKLKEYKTTLINSAVTGKIKITQEMVGQ</sequence>
<dbReference type="CDD" id="cd16961">
    <property type="entry name" value="RMtype1_S_TRD-CR_like"/>
    <property type="match status" value="2"/>
</dbReference>
<keyword evidence="4" id="KW-1185">Reference proteome</keyword>
<dbReference type="PANTHER" id="PTHR30408">
    <property type="entry name" value="TYPE-1 RESTRICTION ENZYME ECOKI SPECIFICITY PROTEIN"/>
    <property type="match status" value="1"/>
</dbReference>
<dbReference type="SUPFAM" id="SSF116734">
    <property type="entry name" value="DNA methylase specificity domain"/>
    <property type="match status" value="2"/>
</dbReference>
<proteinExistence type="predicted"/>
<keyword evidence="1" id="KW-0680">Restriction system</keyword>
<organism evidence="3 4">
    <name type="scientific">Scandinavium lactucae</name>
    <dbReference type="NCBI Taxonomy" id="3095028"/>
    <lineage>
        <taxon>Bacteria</taxon>
        <taxon>Pseudomonadati</taxon>
        <taxon>Pseudomonadota</taxon>
        <taxon>Gammaproteobacteria</taxon>
        <taxon>Enterobacterales</taxon>
        <taxon>Enterobacteriaceae</taxon>
        <taxon>Scandinavium</taxon>
    </lineage>
</organism>
<evidence type="ECO:0000256" key="2">
    <source>
        <dbReference type="ARBA" id="ARBA00023125"/>
    </source>
</evidence>
<comment type="caution">
    <text evidence="3">The sequence shown here is derived from an EMBL/GenBank/DDBJ whole genome shotgun (WGS) entry which is preliminary data.</text>
</comment>
<evidence type="ECO:0000256" key="1">
    <source>
        <dbReference type="ARBA" id="ARBA00022747"/>
    </source>
</evidence>
<dbReference type="GO" id="GO:0004519">
    <property type="term" value="F:endonuclease activity"/>
    <property type="evidence" value="ECO:0007669"/>
    <property type="project" value="UniProtKB-KW"/>
</dbReference>
<evidence type="ECO:0000313" key="3">
    <source>
        <dbReference type="EMBL" id="MDX6038687.1"/>
    </source>
</evidence>
<keyword evidence="3" id="KW-0378">Hydrolase</keyword>
<dbReference type="InterPro" id="IPR052021">
    <property type="entry name" value="Type-I_RS_S_subunit"/>
</dbReference>
<dbReference type="Gene3D" id="3.90.220.20">
    <property type="entry name" value="DNA methylase specificity domains"/>
    <property type="match status" value="2"/>
</dbReference>
<name>A0ABU4QIF8_9ENTR</name>
<dbReference type="PANTHER" id="PTHR30408:SF12">
    <property type="entry name" value="TYPE I RESTRICTION ENZYME MJAVIII SPECIFICITY SUBUNIT"/>
    <property type="match status" value="1"/>
</dbReference>
<dbReference type="RefSeq" id="WP_319785160.1">
    <property type="nucleotide sequence ID" value="NZ_JAWXRD010000001.1"/>
</dbReference>
<protein>
    <submittedName>
        <fullName evidence="3">Restriction endonuclease subunit S</fullName>
    </submittedName>
</protein>
<dbReference type="EMBL" id="JAWXRD010000001">
    <property type="protein sequence ID" value="MDX6038687.1"/>
    <property type="molecule type" value="Genomic_DNA"/>
</dbReference>
<dbReference type="InterPro" id="IPR044946">
    <property type="entry name" value="Restrct_endonuc_typeI_TRD_sf"/>
</dbReference>
<keyword evidence="3" id="KW-0255">Endonuclease</keyword>
<dbReference type="Proteomes" id="UP001275664">
    <property type="component" value="Unassembled WGS sequence"/>
</dbReference>
<evidence type="ECO:0000313" key="4">
    <source>
        <dbReference type="Proteomes" id="UP001275664"/>
    </source>
</evidence>
<accession>A0ABU4QIF8</accession>
<keyword evidence="2" id="KW-0238">DNA-binding</keyword>